<dbReference type="PANTHER" id="PTHR43781:SF1">
    <property type="entry name" value="SACCHAROPINE DEHYDROGENASE"/>
    <property type="match status" value="1"/>
</dbReference>
<accession>A0A660CI55</accession>
<gene>
    <name evidence="1" type="ORF">JD82_02578</name>
</gene>
<proteinExistence type="predicted"/>
<reference evidence="1 2" key="1">
    <citation type="submission" date="2019-07" db="EMBL/GenBank/DDBJ databases">
        <title>R&amp;d 2014.</title>
        <authorList>
            <person name="Klenk H.-P."/>
        </authorList>
    </citation>
    <scope>NUCLEOTIDE SEQUENCE [LARGE SCALE GENOMIC DNA]</scope>
    <source>
        <strain evidence="1 2">DSM 43194</strain>
    </source>
</reference>
<comment type="caution">
    <text evidence="1">The sequence shown here is derived from an EMBL/GenBank/DDBJ whole genome shotgun (WGS) entry which is preliminary data.</text>
</comment>
<dbReference type="SUPFAM" id="SSF51735">
    <property type="entry name" value="NAD(P)-binding Rossmann-fold domains"/>
    <property type="match status" value="1"/>
</dbReference>
<dbReference type="EMBL" id="VLJV01000001">
    <property type="protein sequence ID" value="TWH20731.1"/>
    <property type="molecule type" value="Genomic_DNA"/>
</dbReference>
<sequence length="355" mass="36899">MLGSTGRSGREVAAQLVRRGISPVLVGRDSARLADVAAQVGNATTLVSASLDEAAEQIRRRQPAVVINTVGPFAATAMPLARACLPTTHYVDLANDISAISALLEVDGEAAGTGRTLVSGAGFGVAATESIVVRLCRQRPPAASVRVDMVPSIGIEQGTVGEALAATLVDGVAGVRRGRCEDARPARLGSAVRSLTLPDGARVRTASMPLGEFVAARRASGAPSVISASSEAPTSLPVRALLPLGTALLRIPALRAFATRRFAQVRLRARERPREHSWGHAHVRWPDGTTRESWLRLGDAQIFTGAVAAEVAHRLLTGKGRPGAHTPAALFGPSLVEACGGEYVIGDRPAETPSP</sequence>
<evidence type="ECO:0000313" key="1">
    <source>
        <dbReference type="EMBL" id="TWH20731.1"/>
    </source>
</evidence>
<dbReference type="AlphaFoldDB" id="A0A660CI55"/>
<dbReference type="PANTHER" id="PTHR43781">
    <property type="entry name" value="SACCHAROPINE DEHYDROGENASE"/>
    <property type="match status" value="1"/>
</dbReference>
<protein>
    <submittedName>
        <fullName evidence="1">Short subunit dehydrogenase-like uncharacterized protein</fullName>
    </submittedName>
</protein>
<dbReference type="Proteomes" id="UP000317303">
    <property type="component" value="Unassembled WGS sequence"/>
</dbReference>
<keyword evidence="2" id="KW-1185">Reference proteome</keyword>
<dbReference type="InterPro" id="IPR036291">
    <property type="entry name" value="NAD(P)-bd_dom_sf"/>
</dbReference>
<dbReference type="Gene3D" id="3.40.50.720">
    <property type="entry name" value="NAD(P)-binding Rossmann-like Domain"/>
    <property type="match status" value="1"/>
</dbReference>
<name>A0A660CI55_9PSEU</name>
<organism evidence="1 2">
    <name type="scientific">Prauserella rugosa</name>
    <dbReference type="NCBI Taxonomy" id="43354"/>
    <lineage>
        <taxon>Bacteria</taxon>
        <taxon>Bacillati</taxon>
        <taxon>Actinomycetota</taxon>
        <taxon>Actinomycetes</taxon>
        <taxon>Pseudonocardiales</taxon>
        <taxon>Pseudonocardiaceae</taxon>
        <taxon>Prauserella</taxon>
    </lineage>
</organism>
<evidence type="ECO:0000313" key="2">
    <source>
        <dbReference type="Proteomes" id="UP000317303"/>
    </source>
</evidence>